<evidence type="ECO:0000259" key="2">
    <source>
        <dbReference type="Pfam" id="PF09557"/>
    </source>
</evidence>
<dbReference type="eggNOG" id="COG3861">
    <property type="taxonomic scope" value="Bacteria"/>
</dbReference>
<comment type="caution">
    <text evidence="4">The sequence shown here is derived from an EMBL/GenBank/DDBJ whole genome shotgun (WGS) entry which is preliminary data.</text>
</comment>
<dbReference type="STRING" id="759851.SAMN04244570_3421"/>
<dbReference type="HOGENOM" id="CLU_059182_0_0_9"/>
<dbReference type="PANTHER" id="PTHR38463">
    <property type="entry name" value="STRESS RESPONSE PROTEIN YSNF"/>
    <property type="match status" value="1"/>
</dbReference>
<dbReference type="Pfam" id="PF11181">
    <property type="entry name" value="YflT"/>
    <property type="match status" value="1"/>
</dbReference>
<evidence type="ECO:0000256" key="1">
    <source>
        <dbReference type="SAM" id="MobiDB-lite"/>
    </source>
</evidence>
<sequence>MNNKRYMGMYFNETELMNRVQELKNEGWPEENIYVVVKNDDQLTMLRSRTDAEVKSADGSWWDRFMGFISGEDHVHRMVDDLDFGPRETERYYQEIDQGGMLLYVDKGEANRQYLDNTHLYGPYRKSTDINLGANGLSVTDQELNGGDPAYRLNKTLPDQNLNHDDELGRVGAEAVLDRPADQTAYTKEINNLSDNSNEEERMRLHEERLQVDKQRTKRGEVRLEKEVVEEQRSVDVNVAHDEITIERRPVGDTELNADSRFSEAGTLFKEDEETIRIPVTEEHVEVTKKPVVTEEIILKKHQIEEPETIHESVKREEVRLDKEGDVDV</sequence>
<accession>F9DSX2</accession>
<dbReference type="OrthoDB" id="2678178at2"/>
<name>F9DSX2_9BACL</name>
<organism evidence="4 5">
    <name type="scientific">Sporosarcina newyorkensis 2681</name>
    <dbReference type="NCBI Taxonomy" id="1027292"/>
    <lineage>
        <taxon>Bacteria</taxon>
        <taxon>Bacillati</taxon>
        <taxon>Bacillota</taxon>
        <taxon>Bacilli</taxon>
        <taxon>Bacillales</taxon>
        <taxon>Caryophanaceae</taxon>
        <taxon>Sporosarcina</taxon>
    </lineage>
</organism>
<dbReference type="Pfam" id="PF09557">
    <property type="entry name" value="DUF2382"/>
    <property type="match status" value="1"/>
</dbReference>
<evidence type="ECO:0000259" key="3">
    <source>
        <dbReference type="Pfam" id="PF11181"/>
    </source>
</evidence>
<feature type="domain" description="General stress protein 17M-like" evidence="3">
    <location>
        <begin position="8"/>
        <end position="99"/>
    </location>
</feature>
<feature type="domain" description="DUF2382" evidence="2">
    <location>
        <begin position="203"/>
        <end position="320"/>
    </location>
</feature>
<evidence type="ECO:0000313" key="5">
    <source>
        <dbReference type="Proteomes" id="UP000005316"/>
    </source>
</evidence>
<dbReference type="Proteomes" id="UP000005316">
    <property type="component" value="Unassembled WGS sequence"/>
</dbReference>
<gene>
    <name evidence="4" type="ORF">HMPREF9372_1903</name>
</gene>
<feature type="region of interest" description="Disordered" evidence="1">
    <location>
        <begin position="310"/>
        <end position="329"/>
    </location>
</feature>
<dbReference type="RefSeq" id="WP_009498542.1">
    <property type="nucleotide sequence ID" value="NZ_GL982999.1"/>
</dbReference>
<dbReference type="InterPro" id="IPR052967">
    <property type="entry name" value="Stress_Response_Assoc"/>
</dbReference>
<evidence type="ECO:0000313" key="4">
    <source>
        <dbReference type="EMBL" id="EGQ26095.1"/>
    </source>
</evidence>
<dbReference type="InterPro" id="IPR019060">
    <property type="entry name" value="DUF2382"/>
</dbReference>
<dbReference type="InterPro" id="IPR025889">
    <property type="entry name" value="GSP17M-like_dom"/>
</dbReference>
<protein>
    <recommendedName>
        <fullName evidence="6">Stress response protein YsnF</fullName>
    </recommendedName>
</protein>
<dbReference type="NCBIfam" id="TIGR02271">
    <property type="entry name" value="YsnF/AvaK domain"/>
    <property type="match status" value="1"/>
</dbReference>
<dbReference type="EMBL" id="AFPZ01000061">
    <property type="protein sequence ID" value="EGQ26095.1"/>
    <property type="molecule type" value="Genomic_DNA"/>
</dbReference>
<proteinExistence type="predicted"/>
<reference evidence="4 5" key="1">
    <citation type="submission" date="2011-04" db="EMBL/GenBank/DDBJ databases">
        <authorList>
            <person name="Muzny D."/>
            <person name="Qin X."/>
            <person name="Deng J."/>
            <person name="Jiang H."/>
            <person name="Liu Y."/>
            <person name="Qu J."/>
            <person name="Song X.-Z."/>
            <person name="Zhang L."/>
            <person name="Thornton R."/>
            <person name="Coyle M."/>
            <person name="Francisco L."/>
            <person name="Jackson L."/>
            <person name="Javaid M."/>
            <person name="Korchina V."/>
            <person name="Kovar C."/>
            <person name="Mata R."/>
            <person name="Mathew T."/>
            <person name="Ngo R."/>
            <person name="Nguyen L."/>
            <person name="Nguyen N."/>
            <person name="Okwuonu G."/>
            <person name="Ongeri F."/>
            <person name="Pham C."/>
            <person name="Simmons D."/>
            <person name="Wilczek-Boney K."/>
            <person name="Hale W."/>
            <person name="Jakkamsetti A."/>
            <person name="Pham P."/>
            <person name="Ruth R."/>
            <person name="San Lucas F."/>
            <person name="Warren J."/>
            <person name="Zhang J."/>
            <person name="Zhao Z."/>
            <person name="Zhou C."/>
            <person name="Zhu D."/>
            <person name="Lee S."/>
            <person name="Bess C."/>
            <person name="Blankenburg K."/>
            <person name="Forbes L."/>
            <person name="Fu Q."/>
            <person name="Gubbala S."/>
            <person name="Hirani K."/>
            <person name="Jayaseelan J.C."/>
            <person name="Lara F."/>
            <person name="Munidasa M."/>
            <person name="Palculict T."/>
            <person name="Patil S."/>
            <person name="Pu L.-L."/>
            <person name="Saada N."/>
            <person name="Tang L."/>
            <person name="Weissenberger G."/>
            <person name="Zhu Y."/>
            <person name="Hemphill L."/>
            <person name="Shang Y."/>
            <person name="Youmans B."/>
            <person name="Ayvaz T."/>
            <person name="Ross M."/>
            <person name="Santibanez J."/>
            <person name="Aqrawi P."/>
            <person name="Gross S."/>
            <person name="Joshi V."/>
            <person name="Fowler G."/>
            <person name="Nazareth L."/>
            <person name="Reid J."/>
            <person name="Worley K."/>
            <person name="Petrosino J."/>
            <person name="Highlander S."/>
            <person name="Gibbs R."/>
        </authorList>
    </citation>
    <scope>NUCLEOTIDE SEQUENCE [LARGE SCALE GENOMIC DNA]</scope>
    <source>
        <strain evidence="4 5">2681</strain>
    </source>
</reference>
<evidence type="ECO:0008006" key="6">
    <source>
        <dbReference type="Google" id="ProtNLM"/>
    </source>
</evidence>
<dbReference type="PANTHER" id="PTHR38463:SF1">
    <property type="entry name" value="STRESS RESPONSE PROTEIN YSNF"/>
    <property type="match status" value="1"/>
</dbReference>
<dbReference type="AlphaFoldDB" id="F9DSX2"/>